<protein>
    <recommendedName>
        <fullName evidence="3">DUF4825 domain-containing protein</fullName>
    </recommendedName>
</protein>
<dbReference type="Proteomes" id="UP001312865">
    <property type="component" value="Unassembled WGS sequence"/>
</dbReference>
<reference evidence="1 2" key="1">
    <citation type="journal article" date="2018" name="J. Microbiol.">
        <title>Bacillus spongiae sp. nov., isolated from sponge of Jeju Island.</title>
        <authorList>
            <person name="Lee G.E."/>
            <person name="Im W.T."/>
            <person name="Park J.S."/>
        </authorList>
    </citation>
    <scope>NUCLEOTIDE SEQUENCE [LARGE SCALE GENOMIC DNA]</scope>
    <source>
        <strain evidence="1 2">135PIL107-10</strain>
    </source>
</reference>
<dbReference type="EMBL" id="JBBAXC010000015">
    <property type="protein sequence ID" value="MEI5908695.1"/>
    <property type="molecule type" value="Genomic_DNA"/>
</dbReference>
<accession>A0ABU8HH30</accession>
<sequence length="144" mass="16478">MKKPLFLLLLSVGLLYGCQPNDTLSFSEKTEDELAKEVQSFFNSVSKENGVHLYNDEQSNSLLVYLNGYNIDQGDSAYSFNNFNVEAYGNNLHLSYETDTTTDYSSEIENQLFYEVSLDKEYDKIKLFNNEDEVAFKTISGNLE</sequence>
<name>A0ABU8HH30_9BACI</name>
<keyword evidence="2" id="KW-1185">Reference proteome</keyword>
<evidence type="ECO:0000313" key="1">
    <source>
        <dbReference type="EMBL" id="MEI5908695.1"/>
    </source>
</evidence>
<proteinExistence type="predicted"/>
<gene>
    <name evidence="1" type="ORF">WAK64_16730</name>
</gene>
<organism evidence="1 2">
    <name type="scientific">Bacillus spongiae</name>
    <dbReference type="NCBI Taxonomy" id="2683610"/>
    <lineage>
        <taxon>Bacteria</taxon>
        <taxon>Bacillati</taxon>
        <taxon>Bacillota</taxon>
        <taxon>Bacilli</taxon>
        <taxon>Bacillales</taxon>
        <taxon>Bacillaceae</taxon>
        <taxon>Bacillus</taxon>
    </lineage>
</organism>
<comment type="caution">
    <text evidence="1">The sequence shown here is derived from an EMBL/GenBank/DDBJ whole genome shotgun (WGS) entry which is preliminary data.</text>
</comment>
<evidence type="ECO:0000313" key="2">
    <source>
        <dbReference type="Proteomes" id="UP001312865"/>
    </source>
</evidence>
<dbReference type="PROSITE" id="PS51257">
    <property type="entry name" value="PROKAR_LIPOPROTEIN"/>
    <property type="match status" value="1"/>
</dbReference>
<evidence type="ECO:0008006" key="3">
    <source>
        <dbReference type="Google" id="ProtNLM"/>
    </source>
</evidence>
<dbReference type="RefSeq" id="WP_336588143.1">
    <property type="nucleotide sequence ID" value="NZ_JBBAXC010000015.1"/>
</dbReference>